<dbReference type="AlphaFoldDB" id="A0A2J5I4Z6"/>
<reference evidence="3" key="1">
    <citation type="submission" date="2017-12" db="EMBL/GenBank/DDBJ databases">
        <authorList>
            <consortium name="DOE Joint Genome Institute"/>
            <person name="Mondo S.J."/>
            <person name="Kjaerbolling I."/>
            <person name="Vesth T.C."/>
            <person name="Frisvad J.C."/>
            <person name="Nybo J.L."/>
            <person name="Theobald S."/>
            <person name="Kuo A."/>
            <person name="Bowyer P."/>
            <person name="Matsuda Y."/>
            <person name="Lyhne E.K."/>
            <person name="Kogle M.E."/>
            <person name="Clum A."/>
            <person name="Lipzen A."/>
            <person name="Salamov A."/>
            <person name="Ngan C.Y."/>
            <person name="Daum C."/>
            <person name="Chiniquy J."/>
            <person name="Barry K."/>
            <person name="LaButti K."/>
            <person name="Haridas S."/>
            <person name="Simmons B.A."/>
            <person name="Magnuson J.K."/>
            <person name="Mortensen U.H."/>
            <person name="Larsen T.O."/>
            <person name="Grigoriev I.V."/>
            <person name="Baker S.E."/>
            <person name="Andersen M.R."/>
            <person name="Nordberg H.P."/>
            <person name="Cantor M.N."/>
            <person name="Hua S.X."/>
        </authorList>
    </citation>
    <scope>NUCLEOTIDE SEQUENCE [LARGE SCALE GENOMIC DNA]</scope>
    <source>
        <strain evidence="3">IBT 19404</strain>
    </source>
</reference>
<dbReference type="GO" id="GO:0005634">
    <property type="term" value="C:nucleus"/>
    <property type="evidence" value="ECO:0007669"/>
    <property type="project" value="TreeGrafter"/>
</dbReference>
<gene>
    <name evidence="2" type="ORF">BDW42DRAFT_161746</name>
</gene>
<sequence>MALVSYSDSDASDSEPETTPAPKTTPKPTPPAATASAPKSTSTKNPPPSIVDRSNPRKIRVALPEIKPEPTGDADDGPARKKPRTGGGGAFSGFNSLLPAPKKNAAAEKKAPAARKPFSLKTGATPGFDRSADAEMRNDQAFDSLGGGGGDEDIPRAGSLRQDEDKGGGGVGATSQGSGPDADGLNMKKPEEVKLKGNPMMFKPLSVGRAQPKKKKPASPAPPPPASDAVKEPPPSAAAAQPASEQTPPVEAKPAAPPKPKVSLFSLGSSDTSSSATTAPSYQTYGTSYEPLVYSATPNAPAAGPAPATEAQSSAAEASASSSAPQQTLDNIADDLNLSRAQRRHLFGRNADSAKSQVLHFNTDREYIANQEMSHADLAAQQHNPVRAIAPGKHSLQQLVNAASSQKEALEESFAAGKRNKQEAGSKYGWS</sequence>
<evidence type="ECO:0000313" key="2">
    <source>
        <dbReference type="EMBL" id="PLN84858.1"/>
    </source>
</evidence>
<feature type="region of interest" description="Disordered" evidence="1">
    <location>
        <begin position="1"/>
        <end position="336"/>
    </location>
</feature>
<feature type="compositionally biased region" description="Basic and acidic residues" evidence="1">
    <location>
        <begin position="130"/>
        <end position="140"/>
    </location>
</feature>
<feature type="compositionally biased region" description="Low complexity" evidence="1">
    <location>
        <begin position="32"/>
        <end position="44"/>
    </location>
</feature>
<dbReference type="InterPro" id="IPR018800">
    <property type="entry name" value="PRCC"/>
</dbReference>
<dbReference type="PANTHER" id="PTHR13621:SF2">
    <property type="entry name" value="PROLINE-RICH PROTEIN PRCC"/>
    <property type="match status" value="1"/>
</dbReference>
<dbReference type="OrthoDB" id="2555634at2759"/>
<keyword evidence="3" id="KW-1185">Reference proteome</keyword>
<accession>A0A2J5I4Z6</accession>
<dbReference type="EMBL" id="KZ559508">
    <property type="protein sequence ID" value="PLN84858.1"/>
    <property type="molecule type" value="Genomic_DNA"/>
</dbReference>
<proteinExistence type="predicted"/>
<feature type="compositionally biased region" description="Low complexity" evidence="1">
    <location>
        <begin position="237"/>
        <end position="254"/>
    </location>
</feature>
<feature type="region of interest" description="Disordered" evidence="1">
    <location>
        <begin position="399"/>
        <end position="431"/>
    </location>
</feature>
<dbReference type="Proteomes" id="UP000235023">
    <property type="component" value="Unassembled WGS sequence"/>
</dbReference>
<dbReference type="Pfam" id="PF10253">
    <property type="entry name" value="PRCC"/>
    <property type="match status" value="1"/>
</dbReference>
<feature type="compositionally biased region" description="Pro residues" evidence="1">
    <location>
        <begin position="219"/>
        <end position="236"/>
    </location>
</feature>
<feature type="compositionally biased region" description="Low complexity" evidence="1">
    <location>
        <begin position="261"/>
        <end position="281"/>
    </location>
</feature>
<evidence type="ECO:0000313" key="3">
    <source>
        <dbReference type="Proteomes" id="UP000235023"/>
    </source>
</evidence>
<dbReference type="PANTHER" id="PTHR13621">
    <property type="entry name" value="PROLINE-RICH PROTEIN PRCC"/>
    <property type="match status" value="1"/>
</dbReference>
<protein>
    <submittedName>
        <fullName evidence="2">Mitotic checkpoint regulator, MAD2B-interacting-domain-containing protein</fullName>
    </submittedName>
</protein>
<feature type="compositionally biased region" description="Low complexity" evidence="1">
    <location>
        <begin position="296"/>
        <end position="328"/>
    </location>
</feature>
<name>A0A2J5I4Z6_9EURO</name>
<feature type="compositionally biased region" description="Basic and acidic residues" evidence="1">
    <location>
        <begin position="186"/>
        <end position="195"/>
    </location>
</feature>
<organism evidence="2 3">
    <name type="scientific">Aspergillus taichungensis</name>
    <dbReference type="NCBI Taxonomy" id="482145"/>
    <lineage>
        <taxon>Eukaryota</taxon>
        <taxon>Fungi</taxon>
        <taxon>Dikarya</taxon>
        <taxon>Ascomycota</taxon>
        <taxon>Pezizomycotina</taxon>
        <taxon>Eurotiomycetes</taxon>
        <taxon>Eurotiomycetidae</taxon>
        <taxon>Eurotiales</taxon>
        <taxon>Aspergillaceae</taxon>
        <taxon>Aspergillus</taxon>
        <taxon>Aspergillus subgen. Circumdati</taxon>
    </lineage>
</organism>
<evidence type="ECO:0000256" key="1">
    <source>
        <dbReference type="SAM" id="MobiDB-lite"/>
    </source>
</evidence>